<protein>
    <submittedName>
        <fullName evidence="6">TetR/AcrR family transcriptional regulator</fullName>
    </submittedName>
</protein>
<evidence type="ECO:0000256" key="2">
    <source>
        <dbReference type="ARBA" id="ARBA00023125"/>
    </source>
</evidence>
<evidence type="ECO:0000313" key="7">
    <source>
        <dbReference type="Proteomes" id="UP000290365"/>
    </source>
</evidence>
<dbReference type="RefSeq" id="WP_129889614.1">
    <property type="nucleotide sequence ID" value="NZ_CP035758.1"/>
</dbReference>
<accession>A0A4V0YZ57</accession>
<sequence>MEVSNIGRPSNAKKRLVETALTLIRSHSYGSVSVDELCSEAGVTKSSFYHFFASKRDLTLAALDYFWQSFQEICLLPAFAAEIPPERRIPHHFDLIFEAQHRKWIECGHVLGCFGGNMAVEMSTQDEIIRARVASICDKWSTYFEQALREAIAQGALPDTLDPTATAQAILAYIEGVLLLAKSYNSPEVIARLRPGVLSLMHVEENRNYH</sequence>
<dbReference type="EMBL" id="CP035758">
    <property type="protein sequence ID" value="QBD78561.1"/>
    <property type="molecule type" value="Genomic_DNA"/>
</dbReference>
<name>A0A4V0YZ57_KTERU</name>
<dbReference type="InterPro" id="IPR011075">
    <property type="entry name" value="TetR_C"/>
</dbReference>
<dbReference type="Proteomes" id="UP000290365">
    <property type="component" value="Chromosome"/>
</dbReference>
<dbReference type="SUPFAM" id="SSF48498">
    <property type="entry name" value="Tetracyclin repressor-like, C-terminal domain"/>
    <property type="match status" value="1"/>
</dbReference>
<dbReference type="InterPro" id="IPR009057">
    <property type="entry name" value="Homeodomain-like_sf"/>
</dbReference>
<feature type="domain" description="HTH tetR-type" evidence="5">
    <location>
        <begin position="10"/>
        <end position="70"/>
    </location>
</feature>
<keyword evidence="2 4" id="KW-0238">DNA-binding</keyword>
<dbReference type="Pfam" id="PF16925">
    <property type="entry name" value="TetR_C_13"/>
    <property type="match status" value="1"/>
</dbReference>
<dbReference type="PROSITE" id="PS50977">
    <property type="entry name" value="HTH_TETR_2"/>
    <property type="match status" value="1"/>
</dbReference>
<dbReference type="InterPro" id="IPR001647">
    <property type="entry name" value="HTH_TetR"/>
</dbReference>
<dbReference type="OrthoDB" id="9814703at2"/>
<proteinExistence type="predicted"/>
<reference evidence="6 7" key="1">
    <citation type="submission" date="2019-01" db="EMBL/GenBank/DDBJ databases">
        <title>Ktedonosporobacter rubrisoli SCAWS-G2.</title>
        <authorList>
            <person name="Huang Y."/>
            <person name="Yan B."/>
        </authorList>
    </citation>
    <scope>NUCLEOTIDE SEQUENCE [LARGE SCALE GENOMIC DNA]</scope>
    <source>
        <strain evidence="6 7">SCAWS-G2</strain>
    </source>
</reference>
<keyword evidence="3" id="KW-0804">Transcription</keyword>
<gene>
    <name evidence="6" type="ORF">EPA93_22215</name>
</gene>
<organism evidence="6 7">
    <name type="scientific">Ktedonosporobacter rubrisoli</name>
    <dbReference type="NCBI Taxonomy" id="2509675"/>
    <lineage>
        <taxon>Bacteria</taxon>
        <taxon>Bacillati</taxon>
        <taxon>Chloroflexota</taxon>
        <taxon>Ktedonobacteria</taxon>
        <taxon>Ktedonobacterales</taxon>
        <taxon>Ktedonosporobacteraceae</taxon>
        <taxon>Ktedonosporobacter</taxon>
    </lineage>
</organism>
<keyword evidence="7" id="KW-1185">Reference proteome</keyword>
<evidence type="ECO:0000256" key="3">
    <source>
        <dbReference type="ARBA" id="ARBA00023163"/>
    </source>
</evidence>
<dbReference type="Gene3D" id="1.10.357.10">
    <property type="entry name" value="Tetracycline Repressor, domain 2"/>
    <property type="match status" value="1"/>
</dbReference>
<dbReference type="GO" id="GO:0003677">
    <property type="term" value="F:DNA binding"/>
    <property type="evidence" value="ECO:0007669"/>
    <property type="project" value="UniProtKB-UniRule"/>
</dbReference>
<dbReference type="SUPFAM" id="SSF46689">
    <property type="entry name" value="Homeodomain-like"/>
    <property type="match status" value="1"/>
</dbReference>
<keyword evidence="1" id="KW-0805">Transcription regulation</keyword>
<evidence type="ECO:0000259" key="5">
    <source>
        <dbReference type="PROSITE" id="PS50977"/>
    </source>
</evidence>
<evidence type="ECO:0000256" key="4">
    <source>
        <dbReference type="PROSITE-ProRule" id="PRU00335"/>
    </source>
</evidence>
<dbReference type="PANTHER" id="PTHR47506">
    <property type="entry name" value="TRANSCRIPTIONAL REGULATORY PROTEIN"/>
    <property type="match status" value="1"/>
</dbReference>
<feature type="DNA-binding region" description="H-T-H motif" evidence="4">
    <location>
        <begin position="33"/>
        <end position="52"/>
    </location>
</feature>
<dbReference type="InterPro" id="IPR036271">
    <property type="entry name" value="Tet_transcr_reg_TetR-rel_C_sf"/>
</dbReference>
<dbReference type="PRINTS" id="PR00455">
    <property type="entry name" value="HTHTETR"/>
</dbReference>
<dbReference type="PANTHER" id="PTHR47506:SF1">
    <property type="entry name" value="HTH-TYPE TRANSCRIPTIONAL REGULATOR YJDC"/>
    <property type="match status" value="1"/>
</dbReference>
<dbReference type="Pfam" id="PF00440">
    <property type="entry name" value="TetR_N"/>
    <property type="match status" value="1"/>
</dbReference>
<evidence type="ECO:0000256" key="1">
    <source>
        <dbReference type="ARBA" id="ARBA00023015"/>
    </source>
</evidence>
<evidence type="ECO:0000313" key="6">
    <source>
        <dbReference type="EMBL" id="QBD78561.1"/>
    </source>
</evidence>
<dbReference type="AlphaFoldDB" id="A0A4V0YZ57"/>
<dbReference type="KEGG" id="kbs:EPA93_22215"/>